<dbReference type="SUPFAM" id="SSF52200">
    <property type="entry name" value="Toll/Interleukin receptor TIR domain"/>
    <property type="match status" value="1"/>
</dbReference>
<dbReference type="Proteomes" id="UP001165677">
    <property type="component" value="Unassembled WGS sequence"/>
</dbReference>
<comment type="caution">
    <text evidence="2">The sequence shown here is derived from an EMBL/GenBank/DDBJ whole genome shotgun (WGS) entry which is preliminary data.</text>
</comment>
<evidence type="ECO:0000313" key="2">
    <source>
        <dbReference type="EMBL" id="MCW1149148.1"/>
    </source>
</evidence>
<dbReference type="InterPro" id="IPR035897">
    <property type="entry name" value="Toll_tir_struct_dom_sf"/>
</dbReference>
<accession>A0ABT3EKR4</accession>
<organism evidence="2 3">
    <name type="scientific">Flavobacterium lacisediminis</name>
    <dbReference type="NCBI Taxonomy" id="2989705"/>
    <lineage>
        <taxon>Bacteria</taxon>
        <taxon>Pseudomonadati</taxon>
        <taxon>Bacteroidota</taxon>
        <taxon>Flavobacteriia</taxon>
        <taxon>Flavobacteriales</taxon>
        <taxon>Flavobacteriaceae</taxon>
        <taxon>Flavobacterium</taxon>
    </lineage>
</organism>
<dbReference type="RefSeq" id="WP_264369834.1">
    <property type="nucleotide sequence ID" value="NZ_JAPCIO010000013.1"/>
</dbReference>
<protein>
    <submittedName>
        <fullName evidence="2">Toll/interleukin-1 receptor domain-containing protein</fullName>
    </submittedName>
</protein>
<keyword evidence="3" id="KW-1185">Reference proteome</keyword>
<dbReference type="InterPro" id="IPR000157">
    <property type="entry name" value="TIR_dom"/>
</dbReference>
<name>A0ABT3EKR4_9FLAO</name>
<feature type="domain" description="TIR" evidence="1">
    <location>
        <begin position="41"/>
        <end position="136"/>
    </location>
</feature>
<sequence>MSIINESQLRSFRKSTKTYNLTLNESLRGFKNESKFLKTKIFLSHKHDELEQLEGAISFLKGNGVDVYVDWLDEGMPKTTSGQTAVRIKEKIKENDKFILLATEAAINSKWCNWELGLGDAAKYINNIAILPIKKDYSDFSGNEYLEIYPHIINLENLQYYKGEYRASGTYVLFPSVNGNNKMMLLKDWLRNR</sequence>
<dbReference type="Gene3D" id="3.40.50.10140">
    <property type="entry name" value="Toll/interleukin-1 receptor homology (TIR) domain"/>
    <property type="match status" value="1"/>
</dbReference>
<dbReference type="Pfam" id="PF13676">
    <property type="entry name" value="TIR_2"/>
    <property type="match status" value="1"/>
</dbReference>
<keyword evidence="2" id="KW-0675">Receptor</keyword>
<reference evidence="2" key="1">
    <citation type="submission" date="2022-10" db="EMBL/GenBank/DDBJ databases">
        <title>Flavobacterium sp. nov., a bacterium isolated from lake sediment.</title>
        <authorList>
            <person name="Qu J.-H."/>
        </authorList>
    </citation>
    <scope>NUCLEOTIDE SEQUENCE</scope>
    <source>
        <strain evidence="2">TH16-21</strain>
    </source>
</reference>
<evidence type="ECO:0000313" key="3">
    <source>
        <dbReference type="Proteomes" id="UP001165677"/>
    </source>
</evidence>
<evidence type="ECO:0000259" key="1">
    <source>
        <dbReference type="Pfam" id="PF13676"/>
    </source>
</evidence>
<proteinExistence type="predicted"/>
<dbReference type="EMBL" id="JAPCIO010000013">
    <property type="protein sequence ID" value="MCW1149148.1"/>
    <property type="molecule type" value="Genomic_DNA"/>
</dbReference>
<gene>
    <name evidence="2" type="ORF">OJ995_13035</name>
</gene>